<dbReference type="EMBL" id="NPEX01000104">
    <property type="protein sequence ID" value="RAI43147.1"/>
    <property type="molecule type" value="Genomic_DNA"/>
</dbReference>
<evidence type="ECO:0000256" key="1">
    <source>
        <dbReference type="SAM" id="MobiDB-lite"/>
    </source>
</evidence>
<reference evidence="3 4" key="1">
    <citation type="submission" date="2017-07" db="EMBL/GenBank/DDBJ databases">
        <title>Draft Genome Sequences of Select Purple Nonsulfur Bacteria.</title>
        <authorList>
            <person name="Lasarre B."/>
            <person name="Mckinlay J.B."/>
        </authorList>
    </citation>
    <scope>NUCLEOTIDE SEQUENCE [LARGE SCALE GENOMIC DNA]</scope>
    <source>
        <strain evidence="3 4">DSM 5909</strain>
    </source>
</reference>
<name>A0A327KYK9_9BRAD</name>
<gene>
    <name evidence="3" type="ORF">CH341_15915</name>
</gene>
<organism evidence="3 4">
    <name type="scientific">Rhodoplanes roseus</name>
    <dbReference type="NCBI Taxonomy" id="29409"/>
    <lineage>
        <taxon>Bacteria</taxon>
        <taxon>Pseudomonadati</taxon>
        <taxon>Pseudomonadota</taxon>
        <taxon>Alphaproteobacteria</taxon>
        <taxon>Hyphomicrobiales</taxon>
        <taxon>Nitrobacteraceae</taxon>
        <taxon>Rhodoplanes</taxon>
    </lineage>
</organism>
<evidence type="ECO:0000313" key="3">
    <source>
        <dbReference type="EMBL" id="RAI43147.1"/>
    </source>
</evidence>
<keyword evidence="4" id="KW-1185">Reference proteome</keyword>
<dbReference type="PANTHER" id="PTHR39639">
    <property type="entry name" value="CHROMOSOME 16, WHOLE GENOME SHOTGUN SEQUENCE"/>
    <property type="match status" value="1"/>
</dbReference>
<dbReference type="PANTHER" id="PTHR39639:SF1">
    <property type="entry name" value="DUF262 DOMAIN-CONTAINING PROTEIN"/>
    <property type="match status" value="1"/>
</dbReference>
<dbReference type="Proteomes" id="UP000249130">
    <property type="component" value="Unassembled WGS sequence"/>
</dbReference>
<comment type="caution">
    <text evidence="3">The sequence shown here is derived from an EMBL/GenBank/DDBJ whole genome shotgun (WGS) entry which is preliminary data.</text>
</comment>
<dbReference type="RefSeq" id="WP_111420006.1">
    <property type="nucleotide sequence ID" value="NZ_NPEX01000104.1"/>
</dbReference>
<feature type="compositionally biased region" description="Acidic residues" evidence="1">
    <location>
        <begin position="10"/>
        <end position="19"/>
    </location>
</feature>
<dbReference type="Pfam" id="PF03235">
    <property type="entry name" value="GmrSD_N"/>
    <property type="match status" value="1"/>
</dbReference>
<dbReference type="AlphaFoldDB" id="A0A327KYK9"/>
<accession>A0A327KYK9</accession>
<evidence type="ECO:0000259" key="2">
    <source>
        <dbReference type="Pfam" id="PF03235"/>
    </source>
</evidence>
<dbReference type="OrthoDB" id="9787127at2"/>
<sequence length="391" mass="45450">MINDSTPPDDQQEEYEDLGESGKRYQAVINQADWTVETIIQQIDKGNIELNPDFQRREAWRSVRKSQYIESLIMNVPVPQIVLAERKDKRGKFIVIDGKQRLLALRQFHSGDEVFKKFALEGLSIRTDLNGIDYLRLSSDFLLEQDLNALENSTIRTAVIRNWNDENFLYTVFLRLNTGSVPLSPQELRQALIPGEFVKFVDRYSRESNALHAVMGLSRPDPRMRDAELVIRYFAFRNFLDIYTGNLKPLLDYTARHFNQAWVADRRKIDGQITDFESSIDTTVRIFGSGAFRKWNGIRFERPLNRAVFDVMMYYFNDLNVRLAAEDSKVGVELAFKSLCENERFRSSIEGTTKTIESIYTRIRLWGEVLQHYNVPATLPQLINNKIIRGD</sequence>
<proteinExistence type="predicted"/>
<protein>
    <recommendedName>
        <fullName evidence="2">GmrSD restriction endonucleases N-terminal domain-containing protein</fullName>
    </recommendedName>
</protein>
<evidence type="ECO:0000313" key="4">
    <source>
        <dbReference type="Proteomes" id="UP000249130"/>
    </source>
</evidence>
<feature type="domain" description="GmrSD restriction endonucleases N-terminal" evidence="2">
    <location>
        <begin position="37"/>
        <end position="193"/>
    </location>
</feature>
<feature type="region of interest" description="Disordered" evidence="1">
    <location>
        <begin position="1"/>
        <end position="20"/>
    </location>
</feature>
<dbReference type="InterPro" id="IPR004919">
    <property type="entry name" value="GmrSD_N"/>
</dbReference>